<dbReference type="PANTHER" id="PTHR46043">
    <property type="entry name" value="ARM REPEAT SUPERFAMILY PROTEIN"/>
    <property type="match status" value="1"/>
</dbReference>
<evidence type="ECO:0000313" key="2">
    <source>
        <dbReference type="Proteomes" id="UP000007305"/>
    </source>
</evidence>
<evidence type="ECO:0000313" key="1">
    <source>
        <dbReference type="EnsemblPlants" id="Zm00001eb139290_P001"/>
    </source>
</evidence>
<dbReference type="Proteomes" id="UP000007305">
    <property type="component" value="Chromosome 3"/>
</dbReference>
<dbReference type="Gene3D" id="1.25.10.10">
    <property type="entry name" value="Leucine-rich Repeat Variant"/>
    <property type="match status" value="1"/>
</dbReference>
<dbReference type="PANTHER" id="PTHR46043:SF5">
    <property type="entry name" value="ARM REPEAT SUPERFAMILY PROTEIN"/>
    <property type="match status" value="1"/>
</dbReference>
<reference evidence="1" key="3">
    <citation type="submission" date="2021-05" db="UniProtKB">
        <authorList>
            <consortium name="EnsemblPlants"/>
        </authorList>
    </citation>
    <scope>IDENTIFICATION</scope>
    <source>
        <strain evidence="1">cv. B73</strain>
    </source>
</reference>
<keyword evidence="2" id="KW-1185">Reference proteome</keyword>
<evidence type="ECO:0008006" key="3">
    <source>
        <dbReference type="Google" id="ProtNLM"/>
    </source>
</evidence>
<protein>
    <recommendedName>
        <fullName evidence="3">ARM repeat superfamily protein</fullName>
    </recommendedName>
</protein>
<dbReference type="InterPro" id="IPR016024">
    <property type="entry name" value="ARM-type_fold"/>
</dbReference>
<dbReference type="AlphaFoldDB" id="A0A804N6R2"/>
<proteinExistence type="predicted"/>
<reference evidence="2" key="1">
    <citation type="submission" date="2015-12" db="EMBL/GenBank/DDBJ databases">
        <title>Update maize B73 reference genome by single molecule sequencing technologies.</title>
        <authorList>
            <consortium name="Maize Genome Sequencing Project"/>
            <person name="Ware D."/>
        </authorList>
    </citation>
    <scope>NUCLEOTIDE SEQUENCE [LARGE SCALE GENOMIC DNA]</scope>
    <source>
        <strain evidence="2">cv. B73</strain>
    </source>
</reference>
<reference evidence="1" key="2">
    <citation type="submission" date="2019-07" db="EMBL/GenBank/DDBJ databases">
        <authorList>
            <person name="Seetharam A."/>
            <person name="Woodhouse M."/>
            <person name="Cannon E."/>
        </authorList>
    </citation>
    <scope>NUCLEOTIDE SEQUENCE [LARGE SCALE GENOMIC DNA]</scope>
    <source>
        <strain evidence="1">cv. B73</strain>
    </source>
</reference>
<name>A0A804N6R2_MAIZE</name>
<dbReference type="SUPFAM" id="SSF48371">
    <property type="entry name" value="ARM repeat"/>
    <property type="match status" value="1"/>
</dbReference>
<organism evidence="1 2">
    <name type="scientific">Zea mays</name>
    <name type="common">Maize</name>
    <dbReference type="NCBI Taxonomy" id="4577"/>
    <lineage>
        <taxon>Eukaryota</taxon>
        <taxon>Viridiplantae</taxon>
        <taxon>Streptophyta</taxon>
        <taxon>Embryophyta</taxon>
        <taxon>Tracheophyta</taxon>
        <taxon>Spermatophyta</taxon>
        <taxon>Magnoliopsida</taxon>
        <taxon>Liliopsida</taxon>
        <taxon>Poales</taxon>
        <taxon>Poaceae</taxon>
        <taxon>PACMAD clade</taxon>
        <taxon>Panicoideae</taxon>
        <taxon>Andropogonodae</taxon>
        <taxon>Andropogoneae</taxon>
        <taxon>Tripsacinae</taxon>
        <taxon>Zea</taxon>
    </lineage>
</organism>
<dbReference type="EnsemblPlants" id="Zm00001eb139290_T001">
    <property type="protein sequence ID" value="Zm00001eb139290_P001"/>
    <property type="gene ID" value="Zm00001eb139290"/>
</dbReference>
<dbReference type="InterPro" id="IPR011989">
    <property type="entry name" value="ARM-like"/>
</dbReference>
<dbReference type="InParanoid" id="A0A804N6R2"/>
<sequence>MGDAGFMRELVSVLGASSKSPEAREMAAESLCALVSVHRNRKRFVQEDRGDVARVLQLLGSGNEEKLTPAKRFVLSTVMRLADSSSGWRKILSSEHVRDRHPFFPSTPRLRIYDPPFFSMLASTTTPTPMVAIPMAPPLSYPASSTIFASIVASVEEDDTSTFPFRSLRVPVDKRSLGMAMEVDARWEPMGAHEYYDYWRAMYNARGNG</sequence>
<dbReference type="Gramene" id="Zm00001eb139290_T001">
    <property type="protein sequence ID" value="Zm00001eb139290_P001"/>
    <property type="gene ID" value="Zm00001eb139290"/>
</dbReference>
<accession>A0A804N6R2</accession>